<dbReference type="InterPro" id="IPR013783">
    <property type="entry name" value="Ig-like_fold"/>
</dbReference>
<feature type="region of interest" description="Disordered" evidence="7">
    <location>
        <begin position="188"/>
        <end position="224"/>
    </location>
</feature>
<evidence type="ECO:0000256" key="5">
    <source>
        <dbReference type="PROSITE-ProRule" id="PRU01240"/>
    </source>
</evidence>
<evidence type="ECO:0000256" key="3">
    <source>
        <dbReference type="ARBA" id="ARBA00022801"/>
    </source>
</evidence>
<dbReference type="InterPro" id="IPR022409">
    <property type="entry name" value="PKD/Chitinase_dom"/>
</dbReference>
<feature type="active site" description="Charge relay system" evidence="5">
    <location>
        <position position="379"/>
    </location>
</feature>
<dbReference type="Gene3D" id="3.40.50.200">
    <property type="entry name" value="Peptidase S8/S53 domain"/>
    <property type="match status" value="1"/>
</dbReference>
<feature type="domain" description="PKD" evidence="8">
    <location>
        <begin position="940"/>
        <end position="995"/>
    </location>
</feature>
<keyword evidence="2 5" id="KW-0645">Protease</keyword>
<dbReference type="InterPro" id="IPR036852">
    <property type="entry name" value="Peptidase_S8/S53_dom_sf"/>
</dbReference>
<comment type="similarity">
    <text evidence="1 5 6">Belongs to the peptidase S8 family.</text>
</comment>
<dbReference type="GO" id="GO:0006508">
    <property type="term" value="P:proteolysis"/>
    <property type="evidence" value="ECO:0007669"/>
    <property type="project" value="UniProtKB-KW"/>
</dbReference>
<evidence type="ECO:0000256" key="4">
    <source>
        <dbReference type="ARBA" id="ARBA00022825"/>
    </source>
</evidence>
<dbReference type="InterPro" id="IPR000209">
    <property type="entry name" value="Peptidase_S8/S53_dom"/>
</dbReference>
<dbReference type="Pfam" id="PF18962">
    <property type="entry name" value="Por_Secre_tail"/>
    <property type="match status" value="1"/>
</dbReference>
<dbReference type="InterPro" id="IPR023828">
    <property type="entry name" value="Peptidase_S8_Ser-AS"/>
</dbReference>
<evidence type="ECO:0000256" key="1">
    <source>
        <dbReference type="ARBA" id="ARBA00011073"/>
    </source>
</evidence>
<name>A0A9X1KZ02_9BACT</name>
<dbReference type="CDD" id="cd00146">
    <property type="entry name" value="PKD"/>
    <property type="match status" value="1"/>
</dbReference>
<dbReference type="EMBL" id="JAIXNE010000002">
    <property type="protein sequence ID" value="MCA6075372.1"/>
    <property type="molecule type" value="Genomic_DNA"/>
</dbReference>
<dbReference type="InterPro" id="IPR023827">
    <property type="entry name" value="Peptidase_S8_Asp-AS"/>
</dbReference>
<dbReference type="EMBL" id="JAIXNE010000004">
    <property type="protein sequence ID" value="MCA6077677.1"/>
    <property type="molecule type" value="Genomic_DNA"/>
</dbReference>
<evidence type="ECO:0000313" key="10">
    <source>
        <dbReference type="EMBL" id="MCA6076549.1"/>
    </source>
</evidence>
<dbReference type="InterPro" id="IPR000601">
    <property type="entry name" value="PKD_dom"/>
</dbReference>
<dbReference type="PROSITE" id="PS00138">
    <property type="entry name" value="SUBTILASE_SER"/>
    <property type="match status" value="1"/>
</dbReference>
<dbReference type="InterPro" id="IPR026444">
    <property type="entry name" value="Secre_tail"/>
</dbReference>
<dbReference type="PROSITE" id="PS00136">
    <property type="entry name" value="SUBTILASE_ASP"/>
    <property type="match status" value="1"/>
</dbReference>
<accession>A0A9X1KZ02</accession>
<dbReference type="PRINTS" id="PR00723">
    <property type="entry name" value="SUBTILISIN"/>
</dbReference>
<dbReference type="PANTHER" id="PTHR43399">
    <property type="entry name" value="SUBTILISIN-RELATED"/>
    <property type="match status" value="1"/>
</dbReference>
<evidence type="ECO:0000256" key="6">
    <source>
        <dbReference type="RuleBase" id="RU003355"/>
    </source>
</evidence>
<dbReference type="NCBIfam" id="TIGR04183">
    <property type="entry name" value="Por_Secre_tail"/>
    <property type="match status" value="1"/>
</dbReference>
<protein>
    <submittedName>
        <fullName evidence="10">S8 family serine peptidase</fullName>
    </submittedName>
</protein>
<dbReference type="SUPFAM" id="SSF49299">
    <property type="entry name" value="PKD domain"/>
    <property type="match status" value="2"/>
</dbReference>
<keyword evidence="4 5" id="KW-0720">Serine protease</keyword>
<dbReference type="EMBL" id="JAIXNE010000003">
    <property type="protein sequence ID" value="MCA6076549.1"/>
    <property type="molecule type" value="Genomic_DNA"/>
</dbReference>
<dbReference type="PANTHER" id="PTHR43399:SF4">
    <property type="entry name" value="CELL WALL-ASSOCIATED PROTEASE"/>
    <property type="match status" value="1"/>
</dbReference>
<evidence type="ECO:0000259" key="8">
    <source>
        <dbReference type="PROSITE" id="PS50093"/>
    </source>
</evidence>
<dbReference type="Pfam" id="PF00082">
    <property type="entry name" value="Peptidase_S8"/>
    <property type="match status" value="1"/>
</dbReference>
<keyword evidence="3 5" id="KW-0378">Hydrolase</keyword>
<evidence type="ECO:0000313" key="9">
    <source>
        <dbReference type="EMBL" id="MCA6075372.1"/>
    </source>
</evidence>
<feature type="compositionally biased region" description="Acidic residues" evidence="7">
    <location>
        <begin position="210"/>
        <end position="220"/>
    </location>
</feature>
<reference evidence="10" key="1">
    <citation type="submission" date="2021-09" db="EMBL/GenBank/DDBJ databases">
        <title>Fulvivirga sp. isolated from coastal sediment.</title>
        <authorList>
            <person name="Yu H."/>
        </authorList>
    </citation>
    <scope>NUCLEOTIDE SEQUENCE</scope>
    <source>
        <strain evidence="10">1062</strain>
    </source>
</reference>
<feature type="active site" description="Charge relay system" evidence="5">
    <location>
        <position position="169"/>
    </location>
</feature>
<dbReference type="GO" id="GO:0004252">
    <property type="term" value="F:serine-type endopeptidase activity"/>
    <property type="evidence" value="ECO:0007669"/>
    <property type="project" value="UniProtKB-UniRule"/>
</dbReference>
<proteinExistence type="inferred from homology"/>
<dbReference type="InterPro" id="IPR035986">
    <property type="entry name" value="PKD_dom_sf"/>
</dbReference>
<dbReference type="RefSeq" id="WP_225698475.1">
    <property type="nucleotide sequence ID" value="NZ_JAIXNE010000002.1"/>
</dbReference>
<dbReference type="Proteomes" id="UP001139409">
    <property type="component" value="Unassembled WGS sequence"/>
</dbReference>
<dbReference type="InterPro" id="IPR051048">
    <property type="entry name" value="Peptidase_S8/S53_subtilisin"/>
</dbReference>
<dbReference type="InterPro" id="IPR015500">
    <property type="entry name" value="Peptidase_S8_subtilisin-rel"/>
</dbReference>
<dbReference type="Gene3D" id="2.60.40.10">
    <property type="entry name" value="Immunoglobulins"/>
    <property type="match status" value="2"/>
</dbReference>
<keyword evidence="12" id="KW-1185">Reference proteome</keyword>
<evidence type="ECO:0000256" key="7">
    <source>
        <dbReference type="SAM" id="MobiDB-lite"/>
    </source>
</evidence>
<evidence type="ECO:0000313" key="12">
    <source>
        <dbReference type="Proteomes" id="UP001139409"/>
    </source>
</evidence>
<dbReference type="SMART" id="SM00089">
    <property type="entry name" value="PKD"/>
    <property type="match status" value="2"/>
</dbReference>
<dbReference type="PROSITE" id="PS50093">
    <property type="entry name" value="PKD"/>
    <property type="match status" value="1"/>
</dbReference>
<evidence type="ECO:0000313" key="11">
    <source>
        <dbReference type="EMBL" id="MCA6077677.1"/>
    </source>
</evidence>
<sequence length="1397" mass="152787">MLNIVNRIPWRLLLIITLTFGLGMQSMAQEKAETLPGRIVIRTTPGVDPGILTSKSKSSGGRVISAEKVREINPALPWIKSSAAAKSAQHPLSDIYFIELNDPNDLKEVMEELNGRKDILYAEPYYLFEPLHTPNDPLTADQEHIDVIRARDAWALEKGDSTLVIGILDSGISLDHPDLVDNIAINHDDPVNGIDDDGDGLVDNRRGWDISDDDNNPSDDTDPHGTWVSGVSSASTNNNTGISGTGYYTKIMPLKIFKSNSNNFSKGYEAIALAADLGCDVINLSWGSEGSFSQFGQDVIDYAVLVKDVAIVAASGNTDGLRDFYPASFRHVLSVASTDFTDKKTSWSTYSRNIDLTAPGLSILTTDGGNSYIRKQGTSLSAPQVAGAVALVRARFPQLNALQAMERVRVNTDPIDDLPGNQPYSQFLGKGRLNMFAALANITSPAVRISNLNVNNGAGPTVFYGDSVRIKPELTNYLYRTNNLGVTLKSTSQYVTIVENTMNFGVINTLEAKSPQKEFIVVLAENTPADESIHLTLEYKDGTYSDFEHFTIHTSPDWVNVQSGDLAVSIAGNGNLGYAADLFFNGEGITFKNETILQNIALLISSDGIVADNLPGNLILPFRDYDFSNNIPIKLRQNSIADTYAVSTFRSDNAASQLNIEVEQEMMSWSDGDAVVLEYRVTNTGTTNLEDVAVGLFADFELTDASLNKTSWIDSLNISVTENNEGNLFSGIALIRGPGGYHHAIDKRNANGNISDLPGTITDEVKINLLYDPDPKQESGVQGGGNDVASMLISRLSVLNAKSGENIAIAISAATTLDQLISNIRQARDQYESFRNSPPILYTAEYCPGDVPLVNPPGDVFNFYKDPEATQLISTGTEISSPGLDTLNAIFATSVVNNIESDIFRIPIRKSLMNTNFTMDPDTVILDENNRTLVQFTDISNRATSWNWTFSNGFSSVKSSPAIHFTTEGIMNITLETTNAIGCKEQITRTLPVIVRTPRPQEAYVNGCSDLSLEIPALNNFIYRLYKDEGMTGLLGESDSFSFVNIDNDSVLFLTQTAPGGLESLPARIEFDKSDLTTQFQWSQDSTNLATISLLHFTSSSQSPNINWYVRPDGAPEEWIGFGPQVSYNYQGNSNFTIIHEVSNIDGCTGRAEQFFNPTSSPGPIPSSDVICAGSDYLLTPGNSFYHFYTTDNILLHKGNSFNISNILSDTVFLVRDASGLLESDAATATIEISQANAFFELPPAPFNMAFGTPLVLVPENTANTATWFINGVEESMENELRYTFTNPGSYLIELVVSNDLGCTDIYSQALEVVNITGLDDFQEIEGAVFPNPASRYLNISLPALRQINMLDLHGKVIRTWLNPDSRLSVEAIPAGVYIFMIQTDLGNFYKKVMITR</sequence>
<evidence type="ECO:0000256" key="2">
    <source>
        <dbReference type="ARBA" id="ARBA00022670"/>
    </source>
</evidence>
<gene>
    <name evidence="9" type="ORF">LDX50_10855</name>
    <name evidence="10" type="ORF">LDX50_16825</name>
    <name evidence="11" type="ORF">LDX50_22545</name>
</gene>
<comment type="caution">
    <text evidence="10">The sequence shown here is derived from an EMBL/GenBank/DDBJ whole genome shotgun (WGS) entry which is preliminary data.</text>
</comment>
<dbReference type="PROSITE" id="PS51892">
    <property type="entry name" value="SUBTILASE"/>
    <property type="match status" value="1"/>
</dbReference>
<dbReference type="SUPFAM" id="SSF52743">
    <property type="entry name" value="Subtilisin-like"/>
    <property type="match status" value="1"/>
</dbReference>
<organism evidence="10 12">
    <name type="scientific">Fulvivirga sedimenti</name>
    <dbReference type="NCBI Taxonomy" id="2879465"/>
    <lineage>
        <taxon>Bacteria</taxon>
        <taxon>Pseudomonadati</taxon>
        <taxon>Bacteroidota</taxon>
        <taxon>Cytophagia</taxon>
        <taxon>Cytophagales</taxon>
        <taxon>Fulvivirgaceae</taxon>
        <taxon>Fulvivirga</taxon>
    </lineage>
</organism>
<feature type="active site" description="Charge relay system" evidence="5">
    <location>
        <position position="224"/>
    </location>
</feature>